<keyword evidence="3" id="KW-1185">Reference proteome</keyword>
<evidence type="ECO:0000313" key="3">
    <source>
        <dbReference type="Proteomes" id="UP001519310"/>
    </source>
</evidence>
<protein>
    <recommendedName>
        <fullName evidence="4">DUF1707 domain-containing protein</fullName>
    </recommendedName>
</protein>
<evidence type="ECO:0000313" key="2">
    <source>
        <dbReference type="EMBL" id="MBP2041520.1"/>
    </source>
</evidence>
<dbReference type="EMBL" id="JAGGLQ010000025">
    <property type="protein sequence ID" value="MBP2041520.1"/>
    <property type="molecule type" value="Genomic_DNA"/>
</dbReference>
<gene>
    <name evidence="2" type="ORF">J2Z77_007380</name>
</gene>
<accession>A0ABS4LHT6</accession>
<evidence type="ECO:0000256" key="1">
    <source>
        <dbReference type="SAM" id="MobiDB-lite"/>
    </source>
</evidence>
<comment type="caution">
    <text evidence="2">The sequence shown here is derived from an EMBL/GenBank/DDBJ whole genome shotgun (WGS) entry which is preliminary data.</text>
</comment>
<feature type="region of interest" description="Disordered" evidence="1">
    <location>
        <begin position="96"/>
        <end position="122"/>
    </location>
</feature>
<proteinExistence type="predicted"/>
<reference evidence="2 3" key="1">
    <citation type="submission" date="2021-03" db="EMBL/GenBank/DDBJ databases">
        <title>Genomic Encyclopedia of Type Strains, Phase IV (KMG-IV): sequencing the most valuable type-strain genomes for metagenomic binning, comparative biology and taxonomic classification.</title>
        <authorList>
            <person name="Goeker M."/>
        </authorList>
    </citation>
    <scope>NUCLEOTIDE SEQUENCE [LARGE SCALE GENOMIC DNA]</scope>
    <source>
        <strain evidence="2 3">DSM 40526</strain>
    </source>
</reference>
<evidence type="ECO:0008006" key="4">
    <source>
        <dbReference type="Google" id="ProtNLM"/>
    </source>
</evidence>
<organism evidence="2 3">
    <name type="scientific">Streptomyces avidinii</name>
    <dbReference type="NCBI Taxonomy" id="1895"/>
    <lineage>
        <taxon>Bacteria</taxon>
        <taxon>Bacillati</taxon>
        <taxon>Actinomycetota</taxon>
        <taxon>Actinomycetes</taxon>
        <taxon>Kitasatosporales</taxon>
        <taxon>Streptomycetaceae</taxon>
        <taxon>Streptomyces</taxon>
    </lineage>
</organism>
<sequence length="122" mass="12884">MVTDSWTHARGLVARRFAHTTTGGATVTGLDDARARLLSADTAQEEQTALDIALHLRRAVDSGDLTADELRALSTALEQLAAPPPAHPVTVHNEITGGTQHGPVIQSGRITGLSFGGREPWT</sequence>
<dbReference type="RefSeq" id="WP_189973939.1">
    <property type="nucleotide sequence ID" value="NZ_BMVL01000021.1"/>
</dbReference>
<name>A0ABS4LHT6_STRAV</name>
<dbReference type="Proteomes" id="UP001519310">
    <property type="component" value="Unassembled WGS sequence"/>
</dbReference>